<keyword evidence="3 5" id="KW-0732">Signal</keyword>
<dbReference type="GO" id="GO:0006865">
    <property type="term" value="P:amino acid transport"/>
    <property type="evidence" value="ECO:0007669"/>
    <property type="project" value="TreeGrafter"/>
</dbReference>
<evidence type="ECO:0000256" key="3">
    <source>
        <dbReference type="ARBA" id="ARBA00022729"/>
    </source>
</evidence>
<reference evidence="7" key="1">
    <citation type="journal article" date="2014" name="Int. J. Syst. Evol. Microbiol.">
        <title>Complete genome sequence of Corynebacterium casei LMG S-19264T (=DSM 44701T), isolated from a smear-ripened cheese.</title>
        <authorList>
            <consortium name="US DOE Joint Genome Institute (JGI-PGF)"/>
            <person name="Walter F."/>
            <person name="Albersmeier A."/>
            <person name="Kalinowski J."/>
            <person name="Ruckert C."/>
        </authorList>
    </citation>
    <scope>NUCLEOTIDE SEQUENCE</scope>
    <source>
        <strain evidence="7">CCM 7684</strain>
    </source>
</reference>
<keyword evidence="2" id="KW-0813">Transport</keyword>
<evidence type="ECO:0000256" key="2">
    <source>
        <dbReference type="ARBA" id="ARBA00022448"/>
    </source>
</evidence>
<name>A0A8J2YMG3_9RHOB</name>
<evidence type="ECO:0000313" key="7">
    <source>
        <dbReference type="EMBL" id="GGE53170.1"/>
    </source>
</evidence>
<protein>
    <submittedName>
        <fullName evidence="7">Solute-binding protein</fullName>
    </submittedName>
</protein>
<dbReference type="GO" id="GO:0030288">
    <property type="term" value="C:outer membrane-bounded periplasmic space"/>
    <property type="evidence" value="ECO:0007669"/>
    <property type="project" value="TreeGrafter"/>
</dbReference>
<sequence>MMKNKWNILAFALPLALAAVPAKADLLDDVKSRGQLVCGTLGTSQPFSFQDDSRQLVGYDVDICKLVADKIGVKVEYKLLSVAARIPELNGGRVDIVAANLGWSPDRAGQIDFSHKYYVTPQKLLVLDSSDIQTIEDLKGKRIGATKGSSSEREIKNRLPDSRVIGYADSPATFLSLQQRKVDAQFASELVLVRLVNESPEGRPTRILEKAVMEEPWGLGVRKGEGAFLAAVNEALDEAEKSGEAEKLFNKWFGPDTAYKLKRSFVIEPLPAS</sequence>
<comment type="caution">
    <text evidence="7">The sequence shown here is derived from an EMBL/GenBank/DDBJ whole genome shotgun (WGS) entry which is preliminary data.</text>
</comment>
<proteinExistence type="inferred from homology"/>
<organism evidence="7 8">
    <name type="scientific">Agaricicola taiwanensis</name>
    <dbReference type="NCBI Taxonomy" id="591372"/>
    <lineage>
        <taxon>Bacteria</taxon>
        <taxon>Pseudomonadati</taxon>
        <taxon>Pseudomonadota</taxon>
        <taxon>Alphaproteobacteria</taxon>
        <taxon>Rhodobacterales</taxon>
        <taxon>Paracoccaceae</taxon>
        <taxon>Agaricicola</taxon>
    </lineage>
</organism>
<keyword evidence="8" id="KW-1185">Reference proteome</keyword>
<dbReference type="InterPro" id="IPR018313">
    <property type="entry name" value="SBP_3_CS"/>
</dbReference>
<dbReference type="SMART" id="SM00062">
    <property type="entry name" value="PBPb"/>
    <property type="match status" value="1"/>
</dbReference>
<dbReference type="GO" id="GO:0005576">
    <property type="term" value="C:extracellular region"/>
    <property type="evidence" value="ECO:0007669"/>
    <property type="project" value="TreeGrafter"/>
</dbReference>
<dbReference type="PANTHER" id="PTHR30085">
    <property type="entry name" value="AMINO ACID ABC TRANSPORTER PERMEASE"/>
    <property type="match status" value="1"/>
</dbReference>
<dbReference type="Pfam" id="PF00497">
    <property type="entry name" value="SBP_bac_3"/>
    <property type="match status" value="1"/>
</dbReference>
<dbReference type="AlphaFoldDB" id="A0A8J2YMG3"/>
<accession>A0A8J2YMG3</accession>
<feature type="domain" description="Solute-binding protein family 3/N-terminal" evidence="6">
    <location>
        <begin position="35"/>
        <end position="256"/>
    </location>
</feature>
<feature type="chain" id="PRO_5035208653" evidence="5">
    <location>
        <begin position="25"/>
        <end position="273"/>
    </location>
</feature>
<dbReference type="CDD" id="cd13689">
    <property type="entry name" value="PBP2_BsGlnH"/>
    <property type="match status" value="1"/>
</dbReference>
<gene>
    <name evidence="7" type="ORF">GCM10007276_32770</name>
</gene>
<dbReference type="PANTHER" id="PTHR30085:SF6">
    <property type="entry name" value="ABC TRANSPORTER GLUTAMINE-BINDING PROTEIN GLNH"/>
    <property type="match status" value="1"/>
</dbReference>
<feature type="signal peptide" evidence="5">
    <location>
        <begin position="1"/>
        <end position="24"/>
    </location>
</feature>
<dbReference type="InterPro" id="IPR051455">
    <property type="entry name" value="Bact_solute-bind_prot3"/>
</dbReference>
<evidence type="ECO:0000256" key="1">
    <source>
        <dbReference type="ARBA" id="ARBA00010333"/>
    </source>
</evidence>
<dbReference type="InterPro" id="IPR001638">
    <property type="entry name" value="Solute-binding_3/MltF_N"/>
</dbReference>
<evidence type="ECO:0000256" key="5">
    <source>
        <dbReference type="SAM" id="SignalP"/>
    </source>
</evidence>
<dbReference type="PROSITE" id="PS01039">
    <property type="entry name" value="SBP_BACTERIAL_3"/>
    <property type="match status" value="1"/>
</dbReference>
<dbReference type="Proteomes" id="UP000602745">
    <property type="component" value="Unassembled WGS sequence"/>
</dbReference>
<dbReference type="Gene3D" id="3.40.190.10">
    <property type="entry name" value="Periplasmic binding protein-like II"/>
    <property type="match status" value="2"/>
</dbReference>
<evidence type="ECO:0000259" key="6">
    <source>
        <dbReference type="SMART" id="SM00062"/>
    </source>
</evidence>
<dbReference type="SUPFAM" id="SSF53850">
    <property type="entry name" value="Periplasmic binding protein-like II"/>
    <property type="match status" value="1"/>
</dbReference>
<evidence type="ECO:0000256" key="4">
    <source>
        <dbReference type="RuleBase" id="RU003744"/>
    </source>
</evidence>
<dbReference type="EMBL" id="BMCP01000006">
    <property type="protein sequence ID" value="GGE53170.1"/>
    <property type="molecule type" value="Genomic_DNA"/>
</dbReference>
<comment type="similarity">
    <text evidence="1 4">Belongs to the bacterial solute-binding protein 3 family.</text>
</comment>
<dbReference type="RefSeq" id="WP_188410905.1">
    <property type="nucleotide sequence ID" value="NZ_BMCP01000006.1"/>
</dbReference>
<reference evidence="7" key="2">
    <citation type="submission" date="2020-09" db="EMBL/GenBank/DDBJ databases">
        <authorList>
            <person name="Sun Q."/>
            <person name="Sedlacek I."/>
        </authorList>
    </citation>
    <scope>NUCLEOTIDE SEQUENCE</scope>
    <source>
        <strain evidence="7">CCM 7684</strain>
    </source>
</reference>
<evidence type="ECO:0000313" key="8">
    <source>
        <dbReference type="Proteomes" id="UP000602745"/>
    </source>
</evidence>